<protein>
    <recommendedName>
        <fullName evidence="4">Alanine--tRNA ligase</fullName>
        <ecNumber evidence="3">6.1.1.7</ecNumber>
    </recommendedName>
</protein>
<dbReference type="STRING" id="670386.D3B824"/>
<dbReference type="PANTHER" id="PTHR11777">
    <property type="entry name" value="ALANYL-TRNA SYNTHETASE"/>
    <property type="match status" value="1"/>
</dbReference>
<dbReference type="GO" id="GO:0005739">
    <property type="term" value="C:mitochondrion"/>
    <property type="evidence" value="ECO:0007669"/>
    <property type="project" value="TreeGrafter"/>
</dbReference>
<dbReference type="CDD" id="cd00673">
    <property type="entry name" value="AlaRS_core"/>
    <property type="match status" value="1"/>
</dbReference>
<feature type="coiled-coil region" evidence="12">
    <location>
        <begin position="665"/>
        <end position="692"/>
    </location>
</feature>
<dbReference type="GO" id="GO:0006419">
    <property type="term" value="P:alanyl-tRNA aminoacylation"/>
    <property type="evidence" value="ECO:0007669"/>
    <property type="project" value="InterPro"/>
</dbReference>
<sequence>MYLCNKKSLNIYNKLKYTSSSSISNNCNRYNFYSTSASASSNQNEVDQSKSIDSIRKTFLSYFERNDHLRVESSSLVPHTDYSLLFTNSGMVQFKNCFIGFEKPVKPLCTSVQRCVRAGGKHNDLENVGYTARHHTFFEMLGNFSFGGYSHFKRDAIRHAWTLLTVDFKLPVDRLLVTVLHGDEESASIWRDDIGLPSERILYKGEADNFWSMGDGDGPCGPCSEIFWDQGHEVDGDRYLEIWNLVFMQYHRDASRKLIPLATPCVDTGMGLERMATVLQGVSSNYEIDFAIERGAPHLDDLIESRKLDEWQVFNIFNTYGLPLEISEVKAKQANIELSMEKVQTYIEEMKEKSKSTWKKDKNNIPEPVLKWKNDRIEPEFIGYTDTKSKSKVLKSYFNPEQDSVAYLSLDKCPFYGNSGGQIGDTGKIIGKSGNTYRVIDCIKPYENGLVILLEIDPKIHRYNDLSIDLKEDSFVDSVVDHNIRQQTAIHHTATHLLQAALRAVLKSNQSSSSVVQAGSYVGPDALRFDFTYPAKLTREEIQQVEHWINHIIEKDAIVETVETPYAEACKSDAIQLFSEKYRDVVRVVDVPGFSKELCGGTHVKRTSELQCFKIISENSVAAGTRRIEAIAGPVAIKWLSNNSDILSSISRRLEVQTPAVEKQIDQLLTNRKEQERQIADLTMKLALASIKSAKGSFDGKPIIIHLIDCDVSVDKKGLQEIGNSMSKRDTDSVHVIITLDGKILVTLGSAKLDTSADKVIKTLFQVIGAGKGGGSKQMAQASIGNNIDKSTIKNVYKWANIDA</sequence>
<dbReference type="Gene3D" id="3.30.980.10">
    <property type="entry name" value="Threonyl-trna Synthetase, Chain A, domain 2"/>
    <property type="match status" value="1"/>
</dbReference>
<evidence type="ECO:0000256" key="3">
    <source>
        <dbReference type="ARBA" id="ARBA00013168"/>
    </source>
</evidence>
<dbReference type="SMART" id="SM00863">
    <property type="entry name" value="tRNA_SAD"/>
    <property type="match status" value="1"/>
</dbReference>
<dbReference type="FunFam" id="3.30.930.10:FF:000004">
    <property type="entry name" value="Alanine--tRNA ligase"/>
    <property type="match status" value="1"/>
</dbReference>
<reference evidence="14 15" key="1">
    <citation type="journal article" date="2011" name="Genome Res.">
        <title>Phylogeny-wide analysis of social amoeba genomes highlights ancient origins for complex intercellular communication.</title>
        <authorList>
            <person name="Heidel A.J."/>
            <person name="Lawal H.M."/>
            <person name="Felder M."/>
            <person name="Schilde C."/>
            <person name="Helps N.R."/>
            <person name="Tunggal B."/>
            <person name="Rivero F."/>
            <person name="John U."/>
            <person name="Schleicher M."/>
            <person name="Eichinger L."/>
            <person name="Platzer M."/>
            <person name="Noegel A.A."/>
            <person name="Schaap P."/>
            <person name="Gloeckner G."/>
        </authorList>
    </citation>
    <scope>NUCLEOTIDE SEQUENCE [LARGE SCALE GENOMIC DNA]</scope>
    <source>
        <strain evidence="15">ATCC 26659 / Pp 5 / PN500</strain>
    </source>
</reference>
<dbReference type="Pfam" id="PF01411">
    <property type="entry name" value="tRNA-synt_2c"/>
    <property type="match status" value="1"/>
</dbReference>
<accession>D3B824</accession>
<dbReference type="SUPFAM" id="SSF55681">
    <property type="entry name" value="Class II aaRS and biotin synthetases"/>
    <property type="match status" value="1"/>
</dbReference>
<evidence type="ECO:0000256" key="10">
    <source>
        <dbReference type="ARBA" id="ARBA00022917"/>
    </source>
</evidence>
<dbReference type="Pfam" id="PF07973">
    <property type="entry name" value="tRNA_SAD"/>
    <property type="match status" value="1"/>
</dbReference>
<evidence type="ECO:0000256" key="11">
    <source>
        <dbReference type="ARBA" id="ARBA00023146"/>
    </source>
</evidence>
<dbReference type="RefSeq" id="XP_020434309.1">
    <property type="nucleotide sequence ID" value="XM_020575514.1"/>
</dbReference>
<evidence type="ECO:0000256" key="12">
    <source>
        <dbReference type="SAM" id="Coils"/>
    </source>
</evidence>
<dbReference type="FunCoup" id="D3B824">
    <property type="interactions" value="127"/>
</dbReference>
<dbReference type="Proteomes" id="UP000001396">
    <property type="component" value="Unassembled WGS sequence"/>
</dbReference>
<evidence type="ECO:0000256" key="4">
    <source>
        <dbReference type="ARBA" id="ARBA00017959"/>
    </source>
</evidence>
<dbReference type="InterPro" id="IPR050058">
    <property type="entry name" value="Ala-tRNA_ligase"/>
</dbReference>
<keyword evidence="12" id="KW-0175">Coiled coil</keyword>
<evidence type="ECO:0000256" key="5">
    <source>
        <dbReference type="ARBA" id="ARBA00022555"/>
    </source>
</evidence>
<evidence type="ECO:0000256" key="6">
    <source>
        <dbReference type="ARBA" id="ARBA00022598"/>
    </source>
</evidence>
<evidence type="ECO:0000256" key="2">
    <source>
        <dbReference type="ARBA" id="ARBA00008429"/>
    </source>
</evidence>
<dbReference type="GO" id="GO:0002161">
    <property type="term" value="F:aminoacyl-tRNA deacylase activity"/>
    <property type="evidence" value="ECO:0007669"/>
    <property type="project" value="TreeGrafter"/>
</dbReference>
<dbReference type="SUPFAM" id="SSF50447">
    <property type="entry name" value="Translation proteins"/>
    <property type="match status" value="1"/>
</dbReference>
<dbReference type="PROSITE" id="PS50860">
    <property type="entry name" value="AA_TRNA_LIGASE_II_ALA"/>
    <property type="match status" value="1"/>
</dbReference>
<comment type="caution">
    <text evidence="14">The sequence shown here is derived from an EMBL/GenBank/DDBJ whole genome shotgun (WGS) entry which is preliminary data.</text>
</comment>
<feature type="domain" description="Alanyl-transfer RNA synthetases family profile" evidence="13">
    <location>
        <begin position="50"/>
        <end position="642"/>
    </location>
</feature>
<dbReference type="InterPro" id="IPR045864">
    <property type="entry name" value="aa-tRNA-synth_II/BPL/LPL"/>
</dbReference>
<dbReference type="EC" id="6.1.1.7" evidence="3"/>
<dbReference type="GO" id="GO:0005524">
    <property type="term" value="F:ATP binding"/>
    <property type="evidence" value="ECO:0007669"/>
    <property type="project" value="UniProtKB-KW"/>
</dbReference>
<dbReference type="InterPro" id="IPR009000">
    <property type="entry name" value="Transl_B-barrel_sf"/>
</dbReference>
<evidence type="ECO:0000259" key="13">
    <source>
        <dbReference type="PROSITE" id="PS50860"/>
    </source>
</evidence>
<dbReference type="Gene3D" id="3.30.930.10">
    <property type="entry name" value="Bira Bifunctional Protein, Domain 2"/>
    <property type="match status" value="1"/>
</dbReference>
<evidence type="ECO:0000256" key="1">
    <source>
        <dbReference type="ARBA" id="ARBA00001947"/>
    </source>
</evidence>
<dbReference type="Gene3D" id="3.30.54.20">
    <property type="match status" value="1"/>
</dbReference>
<dbReference type="AlphaFoldDB" id="D3B824"/>
<dbReference type="PANTHER" id="PTHR11777:SF9">
    <property type="entry name" value="ALANINE--TRNA LIGASE, CYTOPLASMIC"/>
    <property type="match status" value="1"/>
</dbReference>
<dbReference type="Gene3D" id="3.10.310.40">
    <property type="match status" value="1"/>
</dbReference>
<dbReference type="PRINTS" id="PR00980">
    <property type="entry name" value="TRNASYNTHALA"/>
</dbReference>
<evidence type="ECO:0000256" key="8">
    <source>
        <dbReference type="ARBA" id="ARBA00022840"/>
    </source>
</evidence>
<dbReference type="GO" id="GO:0000049">
    <property type="term" value="F:tRNA binding"/>
    <property type="evidence" value="ECO:0007669"/>
    <property type="project" value="UniProtKB-KW"/>
</dbReference>
<dbReference type="InterPro" id="IPR012947">
    <property type="entry name" value="tRNA_SAD"/>
</dbReference>
<dbReference type="GO" id="GO:0004813">
    <property type="term" value="F:alanine-tRNA ligase activity"/>
    <property type="evidence" value="ECO:0007669"/>
    <property type="project" value="UniProtKB-EC"/>
</dbReference>
<name>D3B824_HETP5</name>
<comment type="similarity">
    <text evidence="2">Belongs to the class-II aminoacyl-tRNA synthetase family. Alax-L subfamily.</text>
</comment>
<evidence type="ECO:0000313" key="15">
    <source>
        <dbReference type="Proteomes" id="UP000001396"/>
    </source>
</evidence>
<keyword evidence="7" id="KW-0547">Nucleotide-binding</keyword>
<keyword evidence="6" id="KW-0436">Ligase</keyword>
<dbReference type="Gene3D" id="6.10.250.550">
    <property type="match status" value="1"/>
</dbReference>
<keyword evidence="11 14" id="KW-0030">Aminoacyl-tRNA synthetase</keyword>
<dbReference type="GeneID" id="31360101"/>
<keyword evidence="5" id="KW-0820">tRNA-binding</keyword>
<dbReference type="Gene3D" id="2.40.30.130">
    <property type="match status" value="1"/>
</dbReference>
<keyword evidence="10" id="KW-0648">Protein biosynthesis</keyword>
<organism evidence="14 15">
    <name type="scientific">Heterostelium pallidum (strain ATCC 26659 / Pp 5 / PN500)</name>
    <name type="common">Cellular slime mold</name>
    <name type="synonym">Polysphondylium pallidum</name>
    <dbReference type="NCBI Taxonomy" id="670386"/>
    <lineage>
        <taxon>Eukaryota</taxon>
        <taxon>Amoebozoa</taxon>
        <taxon>Evosea</taxon>
        <taxon>Eumycetozoa</taxon>
        <taxon>Dictyostelia</taxon>
        <taxon>Acytosteliales</taxon>
        <taxon>Acytosteliaceae</taxon>
        <taxon>Heterostelium</taxon>
    </lineage>
</organism>
<dbReference type="SUPFAM" id="SSF101353">
    <property type="entry name" value="Putative anticodon-binding domain of alanyl-tRNA synthetase (AlaRS)"/>
    <property type="match status" value="1"/>
</dbReference>
<dbReference type="InterPro" id="IPR018165">
    <property type="entry name" value="Ala-tRNA-synth_IIc_core"/>
</dbReference>
<dbReference type="InParanoid" id="D3B824"/>
<evidence type="ECO:0000256" key="7">
    <source>
        <dbReference type="ARBA" id="ARBA00022741"/>
    </source>
</evidence>
<keyword evidence="15" id="KW-1185">Reference proteome</keyword>
<proteinExistence type="inferred from homology"/>
<dbReference type="EMBL" id="ADBJ01000020">
    <property type="protein sequence ID" value="EFA82192.1"/>
    <property type="molecule type" value="Genomic_DNA"/>
</dbReference>
<evidence type="ECO:0000313" key="14">
    <source>
        <dbReference type="EMBL" id="EFA82192.1"/>
    </source>
</evidence>
<comment type="cofactor">
    <cofactor evidence="1">
        <name>Zn(2+)</name>
        <dbReference type="ChEBI" id="CHEBI:29105"/>
    </cofactor>
</comment>
<dbReference type="SUPFAM" id="SSF55186">
    <property type="entry name" value="ThrRS/AlaRS common domain"/>
    <property type="match status" value="1"/>
</dbReference>
<dbReference type="FunFam" id="3.30.980.10:FF:000004">
    <property type="entry name" value="Alanine--tRNA ligase, cytoplasmic"/>
    <property type="match status" value="1"/>
</dbReference>
<dbReference type="InterPro" id="IPR002318">
    <property type="entry name" value="Ala-tRNA-lgiase_IIc"/>
</dbReference>
<keyword evidence="8" id="KW-0067">ATP-binding</keyword>
<dbReference type="InterPro" id="IPR018164">
    <property type="entry name" value="Ala-tRNA-synth_IIc_N"/>
</dbReference>
<keyword evidence="9" id="KW-0694">RNA-binding</keyword>
<gene>
    <name evidence="14" type="primary">malaS</name>
    <name evidence="14" type="ORF">PPL_04614</name>
</gene>
<evidence type="ECO:0000256" key="9">
    <source>
        <dbReference type="ARBA" id="ARBA00022884"/>
    </source>
</evidence>
<dbReference type="InterPro" id="IPR018162">
    <property type="entry name" value="Ala-tRNA-ligase_IIc_anticod-bd"/>
</dbReference>
<dbReference type="InterPro" id="IPR018163">
    <property type="entry name" value="Thr/Ala-tRNA-synth_IIc_edit"/>
</dbReference>